<dbReference type="InterPro" id="IPR029039">
    <property type="entry name" value="Flavoprotein-like_sf"/>
</dbReference>
<evidence type="ECO:0000256" key="1">
    <source>
        <dbReference type="ARBA" id="ARBA00001966"/>
    </source>
</evidence>
<dbReference type="Proteomes" id="UP000052978">
    <property type="component" value="Unassembled WGS sequence"/>
</dbReference>
<feature type="compositionally biased region" description="Polar residues" evidence="19">
    <location>
        <begin position="162"/>
        <end position="184"/>
    </location>
</feature>
<feature type="domain" description="Flavodoxin-like" evidence="21">
    <location>
        <begin position="430"/>
        <end position="653"/>
    </location>
</feature>
<evidence type="ECO:0000256" key="19">
    <source>
        <dbReference type="SAM" id="MobiDB-lite"/>
    </source>
</evidence>
<reference evidence="23 24" key="1">
    <citation type="journal article" date="2013" name="Nat. Commun.">
        <title>Genome analysis reveals insights into physiology and longevity of the Brandt's bat Myotis brandtii.</title>
        <authorList>
            <person name="Seim I."/>
            <person name="Fang X."/>
            <person name="Xiong Z."/>
            <person name="Lobanov A.V."/>
            <person name="Huang Z."/>
            <person name="Ma S."/>
            <person name="Feng Y."/>
            <person name="Turanov A.A."/>
            <person name="Zhu Y."/>
            <person name="Lenz T.L."/>
            <person name="Gerashchenko M.V."/>
            <person name="Fan D."/>
            <person name="Hee Yim S."/>
            <person name="Yao X."/>
            <person name="Jordan D."/>
            <person name="Xiong Y."/>
            <person name="Ma Y."/>
            <person name="Lyapunov A.N."/>
            <person name="Chen G."/>
            <person name="Kulakova O.I."/>
            <person name="Sun Y."/>
            <person name="Lee S.G."/>
            <person name="Bronson R.T."/>
            <person name="Moskalev A.A."/>
            <person name="Sunyaev S.R."/>
            <person name="Zhang G."/>
            <person name="Krogh A."/>
            <person name="Wang J."/>
            <person name="Gladyshev V.N."/>
        </authorList>
    </citation>
    <scope>NUCLEOTIDE SEQUENCE [LARGE SCALE GENOMIC DNA]</scope>
</reference>
<dbReference type="PROSITE" id="PS50902">
    <property type="entry name" value="FLAVODOXIN_LIKE"/>
    <property type="match status" value="1"/>
</dbReference>
<proteinExistence type="inferred from homology"/>
<feature type="domain" description="Radical SAM core" evidence="22">
    <location>
        <begin position="815"/>
        <end position="1059"/>
    </location>
</feature>
<dbReference type="InterPro" id="IPR007197">
    <property type="entry name" value="rSAM"/>
</dbReference>
<dbReference type="GO" id="GO:0051539">
    <property type="term" value="F:4 iron, 4 sulfur cluster binding"/>
    <property type="evidence" value="ECO:0007669"/>
    <property type="project" value="UniProtKB-KW"/>
</dbReference>
<dbReference type="InterPro" id="IPR036789">
    <property type="entry name" value="Ribosomal_uL6-like_a/b-dom_sf"/>
</dbReference>
<dbReference type="SUPFAM" id="SSF52218">
    <property type="entry name" value="Flavoproteins"/>
    <property type="match status" value="2"/>
</dbReference>
<keyword evidence="11" id="KW-0408">Iron</keyword>
<evidence type="ECO:0000259" key="21">
    <source>
        <dbReference type="PROSITE" id="PS50902"/>
    </source>
</evidence>
<evidence type="ECO:0000259" key="22">
    <source>
        <dbReference type="PROSITE" id="PS51918"/>
    </source>
</evidence>
<evidence type="ECO:0000256" key="15">
    <source>
        <dbReference type="ARBA" id="ARBA00049466"/>
    </source>
</evidence>
<keyword evidence="7" id="KW-0949">S-adenosyl-L-methionine</keyword>
<keyword evidence="20" id="KW-0472">Membrane</keyword>
<dbReference type="InterPro" id="IPR034556">
    <property type="entry name" value="tRNA_wybutosine-synthase"/>
</dbReference>
<dbReference type="GO" id="GO:0031591">
    <property type="term" value="P:wybutosine biosynthetic process"/>
    <property type="evidence" value="ECO:0007669"/>
    <property type="project" value="TreeGrafter"/>
</dbReference>
<dbReference type="PANTHER" id="PTHR13930">
    <property type="entry name" value="S-ADENOSYL-L-METHIONINE-DEPENDENT TRNA 4-DEMETHYLWYOSINE SYNTHASE"/>
    <property type="match status" value="1"/>
</dbReference>
<keyword evidence="13" id="KW-0456">Lyase</keyword>
<keyword evidence="24" id="KW-1185">Reference proteome</keyword>
<comment type="function">
    <text evidence="14">Probable component of the wybutosine biosynthesis pathway. Wybutosine is a hyper modified guanosine with a tricyclic base found at the 3'-position adjacent to the anticodon of eukaryotic phenylalanine tRNA. Catalyzes the condensation of N-methylguanine with 2 carbon atoms from pyruvate to form the tricyclic 4-demethylwyosine, an intermediate in wybutosine biosynthesis.</text>
</comment>
<evidence type="ECO:0000256" key="18">
    <source>
        <dbReference type="ARBA" id="ARBA00082357"/>
    </source>
</evidence>
<dbReference type="GO" id="GO:0102521">
    <property type="term" value="F:tRNA-4-demethylwyosine synthase activity"/>
    <property type="evidence" value="ECO:0007669"/>
    <property type="project" value="UniProtKB-EC"/>
</dbReference>
<feature type="compositionally biased region" description="Acidic residues" evidence="19">
    <location>
        <begin position="701"/>
        <end position="716"/>
    </location>
</feature>
<dbReference type="SUPFAM" id="SSF102114">
    <property type="entry name" value="Radical SAM enzymes"/>
    <property type="match status" value="1"/>
</dbReference>
<accession>S7PKJ9</accession>
<dbReference type="Pfam" id="PF08608">
    <property type="entry name" value="Wyosine_form"/>
    <property type="match status" value="1"/>
</dbReference>
<dbReference type="FunFam" id="3.20.20.70:FF:000196">
    <property type="entry name" value="S-adenosyl-L-methionine-dependent tRNA 4-demethylwyosine synthase"/>
    <property type="match status" value="1"/>
</dbReference>
<evidence type="ECO:0000256" key="9">
    <source>
        <dbReference type="ARBA" id="ARBA00022723"/>
    </source>
</evidence>
<protein>
    <recommendedName>
        <fullName evidence="5">S-adenosyl-L-methionine-dependent tRNA 4-demethylwyosine synthase TYW1</fullName>
        <ecNumber evidence="4">4.1.3.44</ecNumber>
    </recommendedName>
    <alternativeName>
        <fullName evidence="18">Radical S-adenosyl methionine and flavodoxin domain-containing protein 1</fullName>
    </alternativeName>
    <alternativeName>
        <fullName evidence="16">tRNA wybutosine-synthesizing protein 1 homolog</fullName>
    </alternativeName>
    <alternativeName>
        <fullName evidence="17">tRNA-yW-synthesizing protein</fullName>
    </alternativeName>
</protein>
<dbReference type="Gene3D" id="3.20.20.70">
    <property type="entry name" value="Aldolase class I"/>
    <property type="match status" value="1"/>
</dbReference>
<dbReference type="AlphaFoldDB" id="S7PKJ9"/>
<feature type="transmembrane region" description="Helical" evidence="20">
    <location>
        <begin position="355"/>
        <end position="372"/>
    </location>
</feature>
<evidence type="ECO:0000256" key="17">
    <source>
        <dbReference type="ARBA" id="ARBA00081169"/>
    </source>
</evidence>
<dbReference type="Gene3D" id="3.40.50.360">
    <property type="match status" value="2"/>
</dbReference>
<dbReference type="InterPro" id="IPR001094">
    <property type="entry name" value="Flavdoxin-like"/>
</dbReference>
<dbReference type="UniPathway" id="UPA00375"/>
<dbReference type="SFLD" id="SFLDG01071">
    <property type="entry name" value="tRNA_wybutosine-synthesizing"/>
    <property type="match status" value="1"/>
</dbReference>
<feature type="compositionally biased region" description="Basic and acidic residues" evidence="19">
    <location>
        <begin position="665"/>
        <end position="684"/>
    </location>
</feature>
<comment type="cofactor">
    <cofactor evidence="1">
        <name>[4Fe-4S] cluster</name>
        <dbReference type="ChEBI" id="CHEBI:49883"/>
    </cofactor>
</comment>
<dbReference type="EC" id="4.1.3.44" evidence="4"/>
<evidence type="ECO:0000256" key="6">
    <source>
        <dbReference type="ARBA" id="ARBA00022485"/>
    </source>
</evidence>
<dbReference type="InterPro" id="IPR058240">
    <property type="entry name" value="rSAM_sf"/>
</dbReference>
<name>S7PKJ9_MYOBR</name>
<dbReference type="PANTHER" id="PTHR13930:SF0">
    <property type="entry name" value="S-ADENOSYL-L-METHIONINE-DEPENDENT TRNA 4-DEMETHYLWYOSINE SYNTHASE TYW1-RELATED"/>
    <property type="match status" value="1"/>
</dbReference>
<dbReference type="InterPro" id="IPR013917">
    <property type="entry name" value="tRNA_wybutosine-synth"/>
</dbReference>
<sequence>MIKGVLLGFRYKIRSVYARFPISVIIQENDSLVEIRNFGGEKIHLQNLDEIKYFSSSVTSDPPLPPNTVKGKSENHRWTIRIMFNINPLENLKLYISSRPPLVVFMISVSAMAIAFLTLGYFFKIKEIKSPGMAEDWNTFLLRFNDLDLCVSENETLKHLTNDTTTPESTMTSGQARVSTQSPQALEDSGPVNISVAITLTLDPLKPFGGYSRNVTHLYSTILGHQIGLSGREAHEEINITFTLPAAWSSDDCALHSHCEQVVFTACMTLTANPGVFPVTVQPPHCVPDTYSNATLWYKIFMTARDANTKYAQDYNPFWCYKGAIGKVYHTLNPKLTVIVPDDDRSLINLHLMHTSYFLFVMVITMFCYAVIKGRPSKLRQSSPEFCPEKIVTRKQDKNSQEKSIPKAAQDLMTNGYISLHKKEVFVSGVKIFYGSQTGTAKEFATILAEAVTSLYLPVAVINLKEYDPDDNLVEEVTSKNVCAFLVATYTDGRPTESAEWFCKWLEEASNDFRFGKTYLKGMRYAVFGLGNSAYASHFNKVTSKNVCAFLVATYTDGRPTESAEWFCKWLEEASNDFRFGKTYLKGMRYAVFGLGNSAYASHFNKVGKNVDKWLWMLGAHRVMTRGEGDCNVVKSKHGSIEADFRAWKTKFISQLQVLCKGEKKSCDGSCKKGKCESNQRSSEEMELGSHTQDGLHQRDPEEEEPFESSSEEESGTEDHQSLTSVVDVEDLGNIMNHVKKEKREKEQQEEKTGLFRNTVKNEASERRAMITPALREALTKQGYQLIGSHSGVKLCRWTKSMLRGRGGCYKHTFYGIESHRCMETTPSLACANKCVFCWRHHTNPVGTEWRWKMDQPEVILKEAIENHQNMIKQFKGVPGVKEERFKEGMTVKHCALSLVGEPIMYPEINRFLKLLHECKISSFLVTNAQFPVEIRNLKPVTQLYVSVDASTKDSLKKIDRPLFKDFWQRFLDSLKALAAKQQRTVYRLTLVKAWNVDELQAYAELVSLGHPDFIEVKGVTYCGESSASSLTMANVPWHEEVVRFVRELVDLIPDYEIACEHEHSNCLLIAHKKFKIDREWWTWIDYNRFQELIQEYEDSGGSKTFSAEDYMAKTPHWALFGANERGFDPKDTRFQRKNKSKDISGC</sequence>
<evidence type="ECO:0000256" key="16">
    <source>
        <dbReference type="ARBA" id="ARBA00078095"/>
    </source>
</evidence>
<gene>
    <name evidence="23" type="ORF">D623_10032259</name>
</gene>
<keyword evidence="10" id="KW-0547">Nucleotide-binding</keyword>
<dbReference type="Pfam" id="PF00258">
    <property type="entry name" value="Flavodoxin_1"/>
    <property type="match status" value="1"/>
</dbReference>
<dbReference type="Pfam" id="PF14940">
    <property type="entry name" value="TMEM219"/>
    <property type="match status" value="1"/>
</dbReference>
<evidence type="ECO:0000256" key="3">
    <source>
        <dbReference type="ARBA" id="ARBA00010115"/>
    </source>
</evidence>
<dbReference type="CDD" id="cd01335">
    <property type="entry name" value="Radical_SAM"/>
    <property type="match status" value="1"/>
</dbReference>
<evidence type="ECO:0000256" key="2">
    <source>
        <dbReference type="ARBA" id="ARBA00004797"/>
    </source>
</evidence>
<keyword evidence="20" id="KW-0812">Transmembrane</keyword>
<keyword evidence="20" id="KW-1133">Transmembrane helix</keyword>
<dbReference type="GO" id="GO:0006412">
    <property type="term" value="P:translation"/>
    <property type="evidence" value="ECO:0007669"/>
    <property type="project" value="InterPro"/>
</dbReference>
<keyword evidence="9" id="KW-0479">Metal-binding</keyword>
<dbReference type="GO" id="GO:0019843">
    <property type="term" value="F:rRNA binding"/>
    <property type="evidence" value="ECO:0007669"/>
    <property type="project" value="InterPro"/>
</dbReference>
<evidence type="ECO:0000313" key="23">
    <source>
        <dbReference type="EMBL" id="EPQ11353.1"/>
    </source>
</evidence>
<comment type="catalytic activity">
    <reaction evidence="15">
        <text>N(1)-methylguanosine(37) in tRNA(Phe) + pyruvate + S-adenosyl-L-methionine = 4-demethylwyosine(37) in tRNA(Phe) + 5'-deoxyadenosine + L-methionine + CO2 + H2O</text>
        <dbReference type="Rhea" id="RHEA:36347"/>
        <dbReference type="Rhea" id="RHEA-COMP:10164"/>
        <dbReference type="Rhea" id="RHEA-COMP:10165"/>
        <dbReference type="ChEBI" id="CHEBI:15361"/>
        <dbReference type="ChEBI" id="CHEBI:15377"/>
        <dbReference type="ChEBI" id="CHEBI:16526"/>
        <dbReference type="ChEBI" id="CHEBI:17319"/>
        <dbReference type="ChEBI" id="CHEBI:57844"/>
        <dbReference type="ChEBI" id="CHEBI:59789"/>
        <dbReference type="ChEBI" id="CHEBI:64315"/>
        <dbReference type="ChEBI" id="CHEBI:73542"/>
        <dbReference type="EC" id="4.1.3.44"/>
    </reaction>
</comment>
<dbReference type="SFLD" id="SFLDS00029">
    <property type="entry name" value="Radical_SAM"/>
    <property type="match status" value="1"/>
</dbReference>
<dbReference type="PROSITE" id="PS51918">
    <property type="entry name" value="RADICAL_SAM"/>
    <property type="match status" value="1"/>
</dbReference>
<dbReference type="Gene3D" id="3.90.930.12">
    <property type="entry name" value="Ribosomal protein L6, alpha-beta domain"/>
    <property type="match status" value="1"/>
</dbReference>
<dbReference type="InterPro" id="IPR008254">
    <property type="entry name" value="Flavodoxin/NO_synth"/>
</dbReference>
<evidence type="ECO:0000256" key="14">
    <source>
        <dbReference type="ARBA" id="ARBA00025368"/>
    </source>
</evidence>
<dbReference type="InterPro" id="IPR039587">
    <property type="entry name" value="TMEM248/TMEM219_dom"/>
</dbReference>
<evidence type="ECO:0000256" key="13">
    <source>
        <dbReference type="ARBA" id="ARBA00023239"/>
    </source>
</evidence>
<evidence type="ECO:0000256" key="12">
    <source>
        <dbReference type="ARBA" id="ARBA00023014"/>
    </source>
</evidence>
<evidence type="ECO:0000256" key="11">
    <source>
        <dbReference type="ARBA" id="ARBA00023004"/>
    </source>
</evidence>
<dbReference type="GO" id="GO:0046872">
    <property type="term" value="F:metal ion binding"/>
    <property type="evidence" value="ECO:0007669"/>
    <property type="project" value="UniProtKB-KW"/>
</dbReference>
<evidence type="ECO:0000256" key="20">
    <source>
        <dbReference type="SAM" id="Phobius"/>
    </source>
</evidence>
<dbReference type="GO" id="GO:0010181">
    <property type="term" value="F:FMN binding"/>
    <property type="evidence" value="ECO:0007669"/>
    <property type="project" value="InterPro"/>
</dbReference>
<feature type="region of interest" description="Disordered" evidence="19">
    <location>
        <begin position="161"/>
        <end position="188"/>
    </location>
</feature>
<evidence type="ECO:0000256" key="5">
    <source>
        <dbReference type="ARBA" id="ARBA00017596"/>
    </source>
</evidence>
<dbReference type="EMBL" id="KE163235">
    <property type="protein sequence ID" value="EPQ11353.1"/>
    <property type="molecule type" value="Genomic_DNA"/>
</dbReference>
<evidence type="ECO:0000256" key="10">
    <source>
        <dbReference type="ARBA" id="ARBA00022741"/>
    </source>
</evidence>
<dbReference type="GO" id="GO:0003735">
    <property type="term" value="F:structural constituent of ribosome"/>
    <property type="evidence" value="ECO:0007669"/>
    <property type="project" value="InterPro"/>
</dbReference>
<comment type="pathway">
    <text evidence="2">tRNA modification; wybutosine-tRNA(Phe) biosynthesis.</text>
</comment>
<dbReference type="eggNOG" id="KOG1160">
    <property type="taxonomic scope" value="Eukaryota"/>
</dbReference>
<feature type="region of interest" description="Disordered" evidence="19">
    <location>
        <begin position="665"/>
        <end position="729"/>
    </location>
</feature>
<dbReference type="PRINTS" id="PR00369">
    <property type="entry name" value="FLAVODOXIN"/>
</dbReference>
<dbReference type="SFLD" id="SFLDF00284">
    <property type="entry name" value="tRNA_wybutosine-synthesizing"/>
    <property type="match status" value="1"/>
</dbReference>
<keyword evidence="6" id="KW-0004">4Fe-4S</keyword>
<dbReference type="Pfam" id="PF04055">
    <property type="entry name" value="Radical_SAM"/>
    <property type="match status" value="1"/>
</dbReference>
<comment type="similarity">
    <text evidence="3">Belongs to the TYW1 family.</text>
</comment>
<dbReference type="InterPro" id="IPR013785">
    <property type="entry name" value="Aldolase_TIM"/>
</dbReference>
<evidence type="ECO:0000256" key="4">
    <source>
        <dbReference type="ARBA" id="ARBA00012821"/>
    </source>
</evidence>
<keyword evidence="12" id="KW-0411">Iron-sulfur</keyword>
<evidence type="ECO:0000313" key="24">
    <source>
        <dbReference type="Proteomes" id="UP000052978"/>
    </source>
</evidence>
<keyword evidence="8" id="KW-0819">tRNA processing</keyword>
<dbReference type="GO" id="GO:0005840">
    <property type="term" value="C:ribosome"/>
    <property type="evidence" value="ECO:0007669"/>
    <property type="project" value="InterPro"/>
</dbReference>
<evidence type="ECO:0000256" key="7">
    <source>
        <dbReference type="ARBA" id="ARBA00022691"/>
    </source>
</evidence>
<feature type="transmembrane region" description="Helical" evidence="20">
    <location>
        <begin position="102"/>
        <end position="123"/>
    </location>
</feature>
<organism evidence="23 24">
    <name type="scientific">Myotis brandtii</name>
    <name type="common">Brandt's bat</name>
    <dbReference type="NCBI Taxonomy" id="109478"/>
    <lineage>
        <taxon>Eukaryota</taxon>
        <taxon>Metazoa</taxon>
        <taxon>Chordata</taxon>
        <taxon>Craniata</taxon>
        <taxon>Vertebrata</taxon>
        <taxon>Euteleostomi</taxon>
        <taxon>Mammalia</taxon>
        <taxon>Eutheria</taxon>
        <taxon>Laurasiatheria</taxon>
        <taxon>Chiroptera</taxon>
        <taxon>Yangochiroptera</taxon>
        <taxon>Vespertilionidae</taxon>
        <taxon>Myotis</taxon>
    </lineage>
</organism>
<evidence type="ECO:0000256" key="8">
    <source>
        <dbReference type="ARBA" id="ARBA00022694"/>
    </source>
</evidence>